<evidence type="ECO:0000313" key="2">
    <source>
        <dbReference type="Proteomes" id="UP000318709"/>
    </source>
</evidence>
<organism evidence="1 2">
    <name type="scientific">Formicincola oecophyllae</name>
    <dbReference type="NCBI Taxonomy" id="2558361"/>
    <lineage>
        <taxon>Bacteria</taxon>
        <taxon>Pseudomonadati</taxon>
        <taxon>Pseudomonadota</taxon>
        <taxon>Alphaproteobacteria</taxon>
        <taxon>Acetobacterales</taxon>
        <taxon>Acetobacteraceae</taxon>
        <taxon>Formicincola</taxon>
    </lineage>
</organism>
<accession>A0A4Y6UDK5</accession>
<name>A0A4Y6UDK5_9PROT</name>
<protein>
    <submittedName>
        <fullName evidence="1">Uncharacterized protein</fullName>
    </submittedName>
</protein>
<keyword evidence="2" id="KW-1185">Reference proteome</keyword>
<gene>
    <name evidence="1" type="ORF">E3E12_07830</name>
</gene>
<sequence length="112" mass="12941">MSIPRITNNDESHFHVDRYVNSYDFYERDTYEIVDSTTGAVMSCNHEDGVELIDIDGLSWTMKEGRLALDYVLQLLAGAEEYLLDDDPELLEDYFKRIEEEEKAAKAEPPES</sequence>
<proteinExistence type="predicted"/>
<evidence type="ECO:0000313" key="1">
    <source>
        <dbReference type="EMBL" id="QDH14105.1"/>
    </source>
</evidence>
<dbReference type="AlphaFoldDB" id="A0A4Y6UDK5"/>
<dbReference type="EMBL" id="CP038231">
    <property type="protein sequence ID" value="QDH14105.1"/>
    <property type="molecule type" value="Genomic_DNA"/>
</dbReference>
<dbReference type="KEGG" id="swf:E3E12_07830"/>
<reference evidence="1 2" key="1">
    <citation type="submission" date="2019-03" db="EMBL/GenBank/DDBJ databases">
        <title>The complete genome sequence of Swingsia_sp. F3b2 LMG30590(T).</title>
        <authorList>
            <person name="Chua K.-O."/>
            <person name="Chan K.-G."/>
            <person name="See-Too W.-S."/>
        </authorList>
    </citation>
    <scope>NUCLEOTIDE SEQUENCE [LARGE SCALE GENOMIC DNA]</scope>
    <source>
        <strain evidence="1 2">F3b2</strain>
    </source>
</reference>
<dbReference type="RefSeq" id="WP_141443809.1">
    <property type="nucleotide sequence ID" value="NZ_CP038231.1"/>
</dbReference>
<dbReference type="Proteomes" id="UP000318709">
    <property type="component" value="Chromosome"/>
</dbReference>